<dbReference type="InterPro" id="IPR036852">
    <property type="entry name" value="Peptidase_S8/S53_dom_sf"/>
</dbReference>
<dbReference type="InterPro" id="IPR022398">
    <property type="entry name" value="Peptidase_S8_His-AS"/>
</dbReference>
<evidence type="ECO:0000256" key="1">
    <source>
        <dbReference type="ARBA" id="ARBA00004613"/>
    </source>
</evidence>
<evidence type="ECO:0000256" key="3">
    <source>
        <dbReference type="ARBA" id="ARBA00022525"/>
    </source>
</evidence>
<dbReference type="PRINTS" id="PR00723">
    <property type="entry name" value="SUBTILISIN"/>
</dbReference>
<evidence type="ECO:0000256" key="2">
    <source>
        <dbReference type="ARBA" id="ARBA00011073"/>
    </source>
</evidence>
<comment type="similarity">
    <text evidence="2 10">Belongs to the peptidase S8 family.</text>
</comment>
<evidence type="ECO:0000256" key="6">
    <source>
        <dbReference type="ARBA" id="ARBA00022737"/>
    </source>
</evidence>
<evidence type="ECO:0000256" key="9">
    <source>
        <dbReference type="PROSITE-ProRule" id="PRU00076"/>
    </source>
</evidence>
<dbReference type="Gene3D" id="2.20.100.10">
    <property type="entry name" value="Thrombospondin type-1 (TSP1) repeat"/>
    <property type="match status" value="2"/>
</dbReference>
<dbReference type="FunFam" id="3.40.50.200:FF:000016">
    <property type="entry name" value="Proprotein convertase subtilisin/kexin type 9"/>
    <property type="match status" value="1"/>
</dbReference>
<dbReference type="GO" id="GO:0004252">
    <property type="term" value="F:serine-type endopeptidase activity"/>
    <property type="evidence" value="ECO:0000318"/>
    <property type="project" value="GO_Central"/>
</dbReference>
<keyword evidence="9" id="KW-0245">EGF-like domain</keyword>
<comment type="subcellular location">
    <subcellularLocation>
        <location evidence="1">Secreted</location>
    </subcellularLocation>
</comment>
<keyword evidence="6" id="KW-0677">Repeat</keyword>
<dbReference type="InterPro" id="IPR015500">
    <property type="entry name" value="Peptidase_S8_subtilisin-rel"/>
</dbReference>
<keyword evidence="12" id="KW-0472">Membrane</keyword>
<dbReference type="PROSITE" id="PS01186">
    <property type="entry name" value="EGF_2"/>
    <property type="match status" value="1"/>
</dbReference>
<evidence type="ECO:0000256" key="8">
    <source>
        <dbReference type="ARBA" id="ARBA00022825"/>
    </source>
</evidence>
<dbReference type="InterPro" id="IPR000742">
    <property type="entry name" value="EGF"/>
</dbReference>
<evidence type="ECO:0000256" key="11">
    <source>
        <dbReference type="SAM" id="MobiDB-lite"/>
    </source>
</evidence>
<keyword evidence="8" id="KW-0720">Serine protease</keyword>
<dbReference type="FunFam" id="2.20.100.10:FF:000005">
    <property type="entry name" value="ADAM metallopeptidase with thrombospondin type 1 motif 9"/>
    <property type="match status" value="1"/>
</dbReference>
<dbReference type="Pfam" id="PF23106">
    <property type="entry name" value="EGF_Teneurin"/>
    <property type="match status" value="1"/>
</dbReference>
<name>A0A1Y1IAM7_KLENI</name>
<dbReference type="SMART" id="SM00181">
    <property type="entry name" value="EGF"/>
    <property type="match status" value="2"/>
</dbReference>
<dbReference type="PROSITE" id="PS00137">
    <property type="entry name" value="SUBTILASE_HIS"/>
    <property type="match status" value="1"/>
</dbReference>
<comment type="caution">
    <text evidence="9">Lacks conserved residue(s) required for the propagation of feature annotation.</text>
</comment>
<feature type="transmembrane region" description="Helical" evidence="12">
    <location>
        <begin position="1401"/>
        <end position="1423"/>
    </location>
</feature>
<evidence type="ECO:0000313" key="14">
    <source>
        <dbReference type="EMBL" id="GAQ87623.1"/>
    </source>
</evidence>
<accession>A0A1Y1IAM7</accession>
<keyword evidence="3" id="KW-0964">Secreted</keyword>
<dbReference type="PROSITE" id="PS50026">
    <property type="entry name" value="EGF_3"/>
    <property type="match status" value="1"/>
</dbReference>
<keyword evidence="4 14" id="KW-0645">Protease</keyword>
<keyword evidence="9" id="KW-1015">Disulfide bond</keyword>
<dbReference type="Gene3D" id="3.40.50.200">
    <property type="entry name" value="Peptidase S8/S53 domain"/>
    <property type="match status" value="1"/>
</dbReference>
<dbReference type="PROSITE" id="PS00138">
    <property type="entry name" value="SUBTILASE_SER"/>
    <property type="match status" value="1"/>
</dbReference>
<dbReference type="SUPFAM" id="SSF82895">
    <property type="entry name" value="TSP-1 type 1 repeat"/>
    <property type="match status" value="2"/>
</dbReference>
<dbReference type="PANTHER" id="PTHR43806">
    <property type="entry name" value="PEPTIDASE S8"/>
    <property type="match status" value="1"/>
</dbReference>
<dbReference type="PROSITE" id="PS00022">
    <property type="entry name" value="EGF_1"/>
    <property type="match status" value="2"/>
</dbReference>
<keyword evidence="15" id="KW-1185">Reference proteome</keyword>
<keyword evidence="12" id="KW-1133">Transmembrane helix</keyword>
<keyword evidence="12" id="KW-0812">Transmembrane</keyword>
<dbReference type="SUPFAM" id="SSF52743">
    <property type="entry name" value="Subtilisin-like"/>
    <property type="match status" value="1"/>
</dbReference>
<feature type="compositionally biased region" description="Polar residues" evidence="11">
    <location>
        <begin position="1478"/>
        <end position="1488"/>
    </location>
</feature>
<feature type="domain" description="EGF-like" evidence="13">
    <location>
        <begin position="975"/>
        <end position="1012"/>
    </location>
</feature>
<evidence type="ECO:0000256" key="7">
    <source>
        <dbReference type="ARBA" id="ARBA00022801"/>
    </source>
</evidence>
<feature type="compositionally biased region" description="Gly residues" evidence="11">
    <location>
        <begin position="1371"/>
        <end position="1388"/>
    </location>
</feature>
<evidence type="ECO:0000256" key="12">
    <source>
        <dbReference type="SAM" id="Phobius"/>
    </source>
</evidence>
<dbReference type="Proteomes" id="UP000054558">
    <property type="component" value="Unassembled WGS sequence"/>
</dbReference>
<feature type="compositionally biased region" description="Low complexity" evidence="11">
    <location>
        <begin position="1433"/>
        <end position="1456"/>
    </location>
</feature>
<dbReference type="GO" id="GO:0006508">
    <property type="term" value="P:proteolysis"/>
    <property type="evidence" value="ECO:0007669"/>
    <property type="project" value="UniProtKB-KW"/>
</dbReference>
<feature type="disulfide bond" evidence="9">
    <location>
        <begin position="1002"/>
        <end position="1011"/>
    </location>
</feature>
<evidence type="ECO:0000256" key="4">
    <source>
        <dbReference type="ARBA" id="ARBA00022670"/>
    </source>
</evidence>
<keyword evidence="7" id="KW-0378">Hydrolase</keyword>
<dbReference type="PROSITE" id="PS50092">
    <property type="entry name" value="TSP1"/>
    <property type="match status" value="4"/>
</dbReference>
<proteinExistence type="inferred from homology"/>
<dbReference type="InterPro" id="IPR023828">
    <property type="entry name" value="Peptidase_S8_Ser-AS"/>
</dbReference>
<dbReference type="EMBL" id="DF237315">
    <property type="protein sequence ID" value="GAQ87623.1"/>
    <property type="molecule type" value="Genomic_DNA"/>
</dbReference>
<dbReference type="Pfam" id="PF00082">
    <property type="entry name" value="Peptidase_S8"/>
    <property type="match status" value="1"/>
</dbReference>
<dbReference type="GO" id="GO:0005615">
    <property type="term" value="C:extracellular space"/>
    <property type="evidence" value="ECO:0000318"/>
    <property type="project" value="GO_Central"/>
</dbReference>
<organism evidence="14 15">
    <name type="scientific">Klebsormidium nitens</name>
    <name type="common">Green alga</name>
    <name type="synonym">Ulothrix nitens</name>
    <dbReference type="NCBI Taxonomy" id="105231"/>
    <lineage>
        <taxon>Eukaryota</taxon>
        <taxon>Viridiplantae</taxon>
        <taxon>Streptophyta</taxon>
        <taxon>Klebsormidiophyceae</taxon>
        <taxon>Klebsormidiales</taxon>
        <taxon>Klebsormidiaceae</taxon>
        <taxon>Klebsormidium</taxon>
    </lineage>
</organism>
<dbReference type="InterPro" id="IPR000209">
    <property type="entry name" value="Peptidase_S8/S53_dom"/>
</dbReference>
<gene>
    <name evidence="14" type="ORF">KFL_003660030</name>
</gene>
<dbReference type="OrthoDB" id="515843at2759"/>
<evidence type="ECO:0000256" key="10">
    <source>
        <dbReference type="PROSITE-ProRule" id="PRU01240"/>
    </source>
</evidence>
<dbReference type="InterPro" id="IPR050131">
    <property type="entry name" value="Peptidase_S8_subtilisin-like"/>
</dbReference>
<feature type="region of interest" description="Disordered" evidence="11">
    <location>
        <begin position="1365"/>
        <end position="1391"/>
    </location>
</feature>
<dbReference type="STRING" id="105231.A0A1Y1IAM7"/>
<sequence>MRTCPKLKTSTVAHLLLRKGEAEHLPQEADDLSSGEAYQKCSLGKGLPSFYTSNVDRGQKCDNGILTTTPQSLTDQRPFLVKLTNGTAADVVDQMCSGKYNGTCSFKYKATIHGMTVLMDQSTLKGFMYDYKEFIDHVEAVGTAWGIRATHKDFWYPDGRTNSSGWALNRIGNGVDLVADGQGTNDCHGHGTHCAGVVGGVWSGVAKEAILHPVRTMDCNGSGSYDAIIGGLDWIGQNYQLPGVVSMSLTTPASPTLDAAVASLVDLGLVVVAAAGNYHADACGYSPARSSAVISVQSSNNIDQQSSFSNYGSCTSIFAPGEVINSCGISSDISIVALSGTSMACPAVAGAAAVYLSQNPSARPADVSQAILDASLPSAISVTSDTASPKRLLNINMQTPYMTVSPRTIVQTENSTVTITISLSSAPRYNVVVQFGLGDSTVGLFVEQSRLTYFSPSDWRTNRTVVLQLLTSPDFLDHTTSMTFTFLSKDPNFNKVLSGQVTSQDTDVCRPCGGTLDYPKVIPRLPFYQEGSTHFSPTTITTASFSGSCGGAGPNMIYMLMPPWDMTVTAHVCNSQFDTVLTILKRTGKTSAGIQTVVQACNDDSCSIQSRVTNVALTKNTVYYFVINGYAKDNGLYGINVTSPTPPPSGQKWLAPKAVVAPPTTSSLTVAEAAVLAEAKGTVNILSVDSPAPSSPVMVDGKLFTKWNTMGSLPPASSGAPLAENPTANAPYWSVSPWTDCSAECGGGVQDRVVTCLATDGSPVSADNYCDVSVRPSERQPCNTQPCMTYSVYTGPWSECSVSCGGGSQDRSSHCQDQFGNTAAPEACGLSVDDLANRAGNTQACNTGPCGDYYFSPGPWSVCNAPCQWGHATRDVPCVQRASNATVDLGLCYGASLYGSPVEYFSSEKACNTQPCGAFSWMVGPWSACQSGNGTCHNGTQTRLVECLDSNGNTRTPATCSEQPAPANVTTCSTLSNYCDPYEGGSACSEHGTCDNTGTCTCQAGWGGPLCDLPTAGPCAGGRPDVRGACCLSGVLDVRGACCRNSTLAGAPMLLDGAGRCCASGSVDACGVCDGAGKFVDSTGACCETTRDESGVCCASGLLDECLVCDGDGTSCASAVTLTLTLTTPLDAAVNATVVSANLAVGVAAALGLAKRAVHVTDFVAVNTTEGAGQMSSPDPSAGKSRPLAEYVYVDLMVQPLGMSDSSVVGRSASVIAALDTALGGGNGPLALSQFGFPDGVMLESVDPVVRRGICGNGVCEIGERCTPLGTSASGPANDSSAVPQSPPQCCYKDCPYVAQACPLALTGPLSGQVCGARGRCLDATGTCDCFVGHTGTDCSLCVRGFVPTASGLCVNPESGKQNGTVAGLEGTPGSGPTGAPSGSGSGSGVAATAGTNSTKLIIGLVVGLAVVIVAAAAAAVIIRKKRTPRQGAPAAAATASVSPLTAPTASTSEASQVPTEKDAKKETGESAVGVGSQAETAEPTSPRSIPHLNGESTEIAPAQH</sequence>
<dbReference type="PROSITE" id="PS51892">
    <property type="entry name" value="SUBTILASE"/>
    <property type="match status" value="1"/>
</dbReference>
<dbReference type="InterPro" id="IPR036383">
    <property type="entry name" value="TSP1_rpt_sf"/>
</dbReference>
<feature type="compositionally biased region" description="Basic and acidic residues" evidence="11">
    <location>
        <begin position="1460"/>
        <end position="1469"/>
    </location>
</feature>
<dbReference type="InterPro" id="IPR000884">
    <property type="entry name" value="TSP1_rpt"/>
</dbReference>
<dbReference type="Pfam" id="PF19030">
    <property type="entry name" value="TSP1_ADAMTS"/>
    <property type="match status" value="4"/>
</dbReference>
<evidence type="ECO:0000256" key="5">
    <source>
        <dbReference type="ARBA" id="ARBA00022729"/>
    </source>
</evidence>
<feature type="region of interest" description="Disordered" evidence="11">
    <location>
        <begin position="1426"/>
        <end position="1505"/>
    </location>
</feature>
<reference evidence="14 15" key="1">
    <citation type="journal article" date="2014" name="Nat. Commun.">
        <title>Klebsormidium flaccidum genome reveals primary factors for plant terrestrial adaptation.</title>
        <authorList>
            <person name="Hori K."/>
            <person name="Maruyama F."/>
            <person name="Fujisawa T."/>
            <person name="Togashi T."/>
            <person name="Yamamoto N."/>
            <person name="Seo M."/>
            <person name="Sato S."/>
            <person name="Yamada T."/>
            <person name="Mori H."/>
            <person name="Tajima N."/>
            <person name="Moriyama T."/>
            <person name="Ikeuchi M."/>
            <person name="Watanabe M."/>
            <person name="Wada H."/>
            <person name="Kobayashi K."/>
            <person name="Saito M."/>
            <person name="Masuda T."/>
            <person name="Sasaki-Sekimoto Y."/>
            <person name="Mashiguchi K."/>
            <person name="Awai K."/>
            <person name="Shimojima M."/>
            <person name="Masuda S."/>
            <person name="Iwai M."/>
            <person name="Nobusawa T."/>
            <person name="Narise T."/>
            <person name="Kondo S."/>
            <person name="Saito H."/>
            <person name="Sato R."/>
            <person name="Murakawa M."/>
            <person name="Ihara Y."/>
            <person name="Oshima-Yamada Y."/>
            <person name="Ohtaka K."/>
            <person name="Satoh M."/>
            <person name="Sonobe K."/>
            <person name="Ishii M."/>
            <person name="Ohtani R."/>
            <person name="Kanamori-Sato M."/>
            <person name="Honoki R."/>
            <person name="Miyazaki D."/>
            <person name="Mochizuki H."/>
            <person name="Umetsu J."/>
            <person name="Higashi K."/>
            <person name="Shibata D."/>
            <person name="Kamiya Y."/>
            <person name="Sato N."/>
            <person name="Nakamura Y."/>
            <person name="Tabata S."/>
            <person name="Ida S."/>
            <person name="Kurokawa K."/>
            <person name="Ohta H."/>
        </authorList>
    </citation>
    <scope>NUCLEOTIDE SEQUENCE [LARGE SCALE GENOMIC DNA]</scope>
    <source>
        <strain evidence="14 15">NIES-2285</strain>
    </source>
</reference>
<protein>
    <submittedName>
        <fullName evidence="14">Subtilisin-related protease with thrombospondin repeats</fullName>
    </submittedName>
</protein>
<evidence type="ECO:0000259" key="13">
    <source>
        <dbReference type="PROSITE" id="PS50026"/>
    </source>
</evidence>
<keyword evidence="5" id="KW-0732">Signal</keyword>
<dbReference type="PANTHER" id="PTHR43806:SF11">
    <property type="entry name" value="CEREVISIN-RELATED"/>
    <property type="match status" value="1"/>
</dbReference>
<dbReference type="SMART" id="SM00209">
    <property type="entry name" value="TSP1"/>
    <property type="match status" value="4"/>
</dbReference>
<evidence type="ECO:0000313" key="15">
    <source>
        <dbReference type="Proteomes" id="UP000054558"/>
    </source>
</evidence>